<dbReference type="AlphaFoldDB" id="A0A803KV06"/>
<dbReference type="SMART" id="SM00028">
    <property type="entry name" value="TPR"/>
    <property type="match status" value="1"/>
</dbReference>
<organism evidence="3 4">
    <name type="scientific">Chenopodium quinoa</name>
    <name type="common">Quinoa</name>
    <dbReference type="NCBI Taxonomy" id="63459"/>
    <lineage>
        <taxon>Eukaryota</taxon>
        <taxon>Viridiplantae</taxon>
        <taxon>Streptophyta</taxon>
        <taxon>Embryophyta</taxon>
        <taxon>Tracheophyta</taxon>
        <taxon>Spermatophyta</taxon>
        <taxon>Magnoliopsida</taxon>
        <taxon>eudicotyledons</taxon>
        <taxon>Gunneridae</taxon>
        <taxon>Pentapetalae</taxon>
        <taxon>Caryophyllales</taxon>
        <taxon>Chenopodiaceae</taxon>
        <taxon>Chenopodioideae</taxon>
        <taxon>Atripliceae</taxon>
        <taxon>Chenopodium</taxon>
    </lineage>
</organism>
<dbReference type="InterPro" id="IPR011990">
    <property type="entry name" value="TPR-like_helical_dom_sf"/>
</dbReference>
<dbReference type="Gene3D" id="1.25.40.10">
    <property type="entry name" value="Tetratricopeptide repeat domain"/>
    <property type="match status" value="1"/>
</dbReference>
<dbReference type="Gramene" id="AUR62002864-RA">
    <property type="protein sequence ID" value="AUR62002864-RA:cds"/>
    <property type="gene ID" value="AUR62002864"/>
</dbReference>
<evidence type="ECO:0000313" key="3">
    <source>
        <dbReference type="EnsemblPlants" id="AUR62002864-RA:cds"/>
    </source>
</evidence>
<keyword evidence="1" id="KW-0677">Repeat</keyword>
<dbReference type="EnsemblPlants" id="AUR62002864-RA">
    <property type="protein sequence ID" value="AUR62002864-RA:cds"/>
    <property type="gene ID" value="AUR62002864"/>
</dbReference>
<proteinExistence type="predicted"/>
<reference evidence="3" key="1">
    <citation type="journal article" date="2017" name="Nature">
        <title>The genome of Chenopodium quinoa.</title>
        <authorList>
            <person name="Jarvis D.E."/>
            <person name="Ho Y.S."/>
            <person name="Lightfoot D.J."/>
            <person name="Schmoeckel S.M."/>
            <person name="Li B."/>
            <person name="Borm T.J.A."/>
            <person name="Ohyanagi H."/>
            <person name="Mineta K."/>
            <person name="Michell C.T."/>
            <person name="Saber N."/>
            <person name="Kharbatia N.M."/>
            <person name="Rupper R.R."/>
            <person name="Sharp A.R."/>
            <person name="Dally N."/>
            <person name="Boughton B.A."/>
            <person name="Woo Y.H."/>
            <person name="Gao G."/>
            <person name="Schijlen E.G.W.M."/>
            <person name="Guo X."/>
            <person name="Momin A.A."/>
            <person name="Negrao S."/>
            <person name="Al-Babili S."/>
            <person name="Gehring C."/>
            <person name="Roessner U."/>
            <person name="Jung C."/>
            <person name="Murphy K."/>
            <person name="Arold S.T."/>
            <person name="Gojobori T."/>
            <person name="van der Linden C.G."/>
            <person name="van Loo E.N."/>
            <person name="Jellen E.N."/>
            <person name="Maughan P.J."/>
            <person name="Tester M."/>
        </authorList>
    </citation>
    <scope>NUCLEOTIDE SEQUENCE [LARGE SCALE GENOMIC DNA]</scope>
    <source>
        <strain evidence="3">cv. PI 614886</strain>
    </source>
</reference>
<evidence type="ECO:0000256" key="2">
    <source>
        <dbReference type="ARBA" id="ARBA00022803"/>
    </source>
</evidence>
<sequence>MLCISHVQENDVSSLELEFTVGQLENPFGILNFVKSLKDERNMFYKQNQMGFAIAKYSLALKILSFASVCSDEDKLMFSDIAVSLNLNLGACFIKVKDYDRVGQLCSAVLCFDTTNVKAYFRRAIAALELHKPTLAFMDLAQALKLDPKNNEFQQKLKKGQVFSSQAESDMIPIYISLQQCMERFSKGEQYNTIVLSKKKFITIRVANHVRKMDSGVTQESATPMEFSHPPVEGHDRLSGSKRLASCPIEFTWFPNHKKLYGPTPNVLSCNLAFFA</sequence>
<dbReference type="PANTHER" id="PTHR11242:SF0">
    <property type="entry name" value="TPR_REGION DOMAIN-CONTAINING PROTEIN"/>
    <property type="match status" value="1"/>
</dbReference>
<dbReference type="InterPro" id="IPR039663">
    <property type="entry name" value="AIP/AIPL1/TTC9"/>
</dbReference>
<reference evidence="3" key="2">
    <citation type="submission" date="2021-03" db="UniProtKB">
        <authorList>
            <consortium name="EnsemblPlants"/>
        </authorList>
    </citation>
    <scope>IDENTIFICATION</scope>
</reference>
<evidence type="ECO:0000313" key="4">
    <source>
        <dbReference type="Proteomes" id="UP000596660"/>
    </source>
</evidence>
<dbReference type="SUPFAM" id="SSF48452">
    <property type="entry name" value="TPR-like"/>
    <property type="match status" value="1"/>
</dbReference>
<evidence type="ECO:0000256" key="1">
    <source>
        <dbReference type="ARBA" id="ARBA00022737"/>
    </source>
</evidence>
<dbReference type="PANTHER" id="PTHR11242">
    <property type="entry name" value="ARYL HYDROCARBON RECEPTOR INTERACTING PROTEIN RELATED"/>
    <property type="match status" value="1"/>
</dbReference>
<accession>A0A803KV06</accession>
<dbReference type="Proteomes" id="UP000596660">
    <property type="component" value="Unplaced"/>
</dbReference>
<protein>
    <submittedName>
        <fullName evidence="3">Uncharacterized protein</fullName>
    </submittedName>
</protein>
<dbReference type="InterPro" id="IPR019734">
    <property type="entry name" value="TPR_rpt"/>
</dbReference>
<keyword evidence="2" id="KW-0802">TPR repeat</keyword>
<keyword evidence="4" id="KW-1185">Reference proteome</keyword>
<name>A0A803KV06_CHEQI</name>